<evidence type="ECO:0000313" key="3">
    <source>
        <dbReference type="Proteomes" id="UP001470230"/>
    </source>
</evidence>
<dbReference type="InterPro" id="IPR027267">
    <property type="entry name" value="AH/BAR_dom_sf"/>
</dbReference>
<feature type="region of interest" description="Disordered" evidence="1">
    <location>
        <begin position="292"/>
        <end position="323"/>
    </location>
</feature>
<sequence length="745" mass="84841">MTVVPKSRKTNDPKYKEAKQALKSYIFNMDKLIDSIRKLGDRAFQISKLYSKICSDVISWFPNTSPLLRQTMTSIDKSSQDLKQIVSDDFIKIIIPSFEQILEEYTNKINFLLTLEKKRRDAVKIFDIYSEKLRQEQASNMTDEDTVVRLEKQVAITGNEYNKLNDQYILAVNNFTEERKKEFYRSFAKCFSKLMKFINDTTNLSFIKYPEIQYPPILPPAPPNSGSQPGMPVYVSNNNIYKEVMPNSAIQGNNSSGISYVQYYKYKTPSDQSNETSNSFYSVSGHISTSSSTFSYQHSSNANSPGSSQQQFQNQPFKNDSNSLLVSGENVLMKHDNSCQYVDRTRSLIPPSIPNSNSQSQMTSGDPKTYPEVPVQQQASKFESSDQCNSNEPNVSENPAPFSPKTQENKMKRSSAFTYANPQNFYMSSLCSSQQYSRQMNNQTCENQHLAANVNYPQSNQCFNQQQPFSSSTDSYSDYYSDSDSDSDSQLDLQLQLQDLQNPYKKNKRSSDLSSRFQSNQKYKAPLPQPKKHYSSANPENQKQANLFSGSGSVSTFSNEKISQNFDSSQLFSNQNDSANQTSDYNASMSCIKTIYFKDISSSNFNKSQNKSFDMNQGMQPQNKSFDMNQGMQPQNKSFDMNQGMQPQNKSFDMNQGMQPQNASNYNCEQPNYYTHQSSNSQSNEKQKNNVFNSNHSEAKMRKAIFSNSSFSFAVGQSHNKVYSSPNDNNNAQNQKTCVNKNKYN</sequence>
<feature type="compositionally biased region" description="Polar residues" evidence="1">
    <location>
        <begin position="614"/>
        <end position="676"/>
    </location>
</feature>
<accession>A0ABR2KB96</accession>
<dbReference type="SUPFAM" id="SSF103657">
    <property type="entry name" value="BAR/IMD domain-like"/>
    <property type="match status" value="1"/>
</dbReference>
<feature type="compositionally biased region" description="Polar residues" evidence="1">
    <location>
        <begin position="375"/>
        <end position="397"/>
    </location>
</feature>
<gene>
    <name evidence="2" type="ORF">M9Y10_039417</name>
</gene>
<proteinExistence type="predicted"/>
<reference evidence="2 3" key="1">
    <citation type="submission" date="2024-04" db="EMBL/GenBank/DDBJ databases">
        <title>Tritrichomonas musculus Genome.</title>
        <authorList>
            <person name="Alves-Ferreira E."/>
            <person name="Grigg M."/>
            <person name="Lorenzi H."/>
            <person name="Galac M."/>
        </authorList>
    </citation>
    <scope>NUCLEOTIDE SEQUENCE [LARGE SCALE GENOMIC DNA]</scope>
    <source>
        <strain evidence="2 3">EAF2021</strain>
    </source>
</reference>
<name>A0ABR2KB96_9EUKA</name>
<organism evidence="2 3">
    <name type="scientific">Tritrichomonas musculus</name>
    <dbReference type="NCBI Taxonomy" id="1915356"/>
    <lineage>
        <taxon>Eukaryota</taxon>
        <taxon>Metamonada</taxon>
        <taxon>Parabasalia</taxon>
        <taxon>Tritrichomonadida</taxon>
        <taxon>Tritrichomonadidae</taxon>
        <taxon>Tritrichomonas</taxon>
    </lineage>
</organism>
<feature type="compositionally biased region" description="Low complexity" evidence="1">
    <location>
        <begin position="490"/>
        <end position="501"/>
    </location>
</feature>
<keyword evidence="3" id="KW-1185">Reference proteome</keyword>
<feature type="compositionally biased region" description="Polar residues" evidence="1">
    <location>
        <begin position="301"/>
        <end position="323"/>
    </location>
</feature>
<dbReference type="Proteomes" id="UP001470230">
    <property type="component" value="Unassembled WGS sequence"/>
</dbReference>
<feature type="compositionally biased region" description="Low complexity" evidence="1">
    <location>
        <begin position="470"/>
        <end position="480"/>
    </location>
</feature>
<protein>
    <recommendedName>
        <fullName evidence="4">BAR domain-containing protein</fullName>
    </recommendedName>
</protein>
<dbReference type="EMBL" id="JAPFFF010000006">
    <property type="protein sequence ID" value="KAK8888349.1"/>
    <property type="molecule type" value="Genomic_DNA"/>
</dbReference>
<evidence type="ECO:0000313" key="2">
    <source>
        <dbReference type="EMBL" id="KAK8888349.1"/>
    </source>
</evidence>
<evidence type="ECO:0000256" key="1">
    <source>
        <dbReference type="SAM" id="MobiDB-lite"/>
    </source>
</evidence>
<feature type="region of interest" description="Disordered" evidence="1">
    <location>
        <begin position="722"/>
        <end position="745"/>
    </location>
</feature>
<evidence type="ECO:0008006" key="4">
    <source>
        <dbReference type="Google" id="ProtNLM"/>
    </source>
</evidence>
<feature type="region of interest" description="Disordered" evidence="1">
    <location>
        <begin position="462"/>
        <end position="554"/>
    </location>
</feature>
<feature type="compositionally biased region" description="Polar residues" evidence="1">
    <location>
        <begin position="535"/>
        <end position="554"/>
    </location>
</feature>
<feature type="region of interest" description="Disordered" evidence="1">
    <location>
        <begin position="608"/>
        <end position="689"/>
    </location>
</feature>
<dbReference type="Gene3D" id="1.20.1270.60">
    <property type="entry name" value="Arfaptin homology (AH) domain/BAR domain"/>
    <property type="match status" value="1"/>
</dbReference>
<comment type="caution">
    <text evidence="2">The sequence shown here is derived from an EMBL/GenBank/DDBJ whole genome shotgun (WGS) entry which is preliminary data.</text>
</comment>
<dbReference type="CDD" id="cd07307">
    <property type="entry name" value="BAR"/>
    <property type="match status" value="1"/>
</dbReference>
<feature type="compositionally biased region" description="Polar residues" evidence="1">
    <location>
        <begin position="512"/>
        <end position="522"/>
    </location>
</feature>
<feature type="region of interest" description="Disordered" evidence="1">
    <location>
        <begin position="347"/>
        <end position="412"/>
    </location>
</feature>